<dbReference type="GO" id="GO:0019867">
    <property type="term" value="C:outer membrane"/>
    <property type="evidence" value="ECO:0007669"/>
    <property type="project" value="InterPro"/>
</dbReference>
<dbReference type="EMBL" id="FNUD01000002">
    <property type="protein sequence ID" value="SEE14502.1"/>
    <property type="molecule type" value="Genomic_DNA"/>
</dbReference>
<dbReference type="SUPFAM" id="SSF140591">
    <property type="entry name" value="Type III secretion system domain"/>
    <property type="match status" value="1"/>
</dbReference>
<comment type="caution">
    <text evidence="2">The sequence shown here is derived from an EMBL/GenBank/DDBJ whole genome shotgun (WGS) entry which is preliminary data.</text>
</comment>
<dbReference type="Proteomes" id="UP000183613">
    <property type="component" value="Unassembled WGS sequence"/>
</dbReference>
<dbReference type="NCBIfam" id="TIGR02511">
    <property type="entry name" value="type_III_tyeA"/>
    <property type="match status" value="1"/>
</dbReference>
<feature type="domain" description="Hypersensitivity response secretion-like HrpJ" evidence="1">
    <location>
        <begin position="59"/>
        <end position="219"/>
    </location>
</feature>
<keyword evidence="3" id="KW-1185">Reference proteome</keyword>
<evidence type="ECO:0000259" key="1">
    <source>
        <dbReference type="Pfam" id="PF07201"/>
    </source>
</evidence>
<accession>A0A1H5GFI2</accession>
<dbReference type="InterPro" id="IPR010812">
    <property type="entry name" value="HrpJ-like"/>
</dbReference>
<proteinExistence type="predicted"/>
<protein>
    <submittedName>
        <fullName evidence="2">Type III secretion protein W</fullName>
    </submittedName>
</protein>
<dbReference type="AlphaFoldDB" id="A0A1H5GFI2"/>
<evidence type="ECO:0000313" key="3">
    <source>
        <dbReference type="Proteomes" id="UP000183613"/>
    </source>
</evidence>
<dbReference type="GO" id="GO:0046903">
    <property type="term" value="P:secretion"/>
    <property type="evidence" value="ECO:0007669"/>
    <property type="project" value="InterPro"/>
</dbReference>
<dbReference type="Gene3D" id="1.10.150.630">
    <property type="match status" value="1"/>
</dbReference>
<name>A0A1H5GFI2_PSEDM</name>
<sequence length="384" mass="41691">MPVDDHTGTRNFLDGISMKVDVRNDVTSVSIPLVSLREARAQAPQVSQQNAVEEVGMLFSQQVESSSKVQSRRNLRTDTPVLKVQGIQQLNELYEQLGHPAQVSLGQLTRQVRQELMSRPSVESLLALTGDDPARTYVVLQHVTAQAHAQGRVPDAVQAQAFQEQVQVRFLRQIQAGVNIARALKTANGDASLCQAVRTLYYSSVVMKQSLVSITQALLGLLGEEGVDTGLNMMGRALADDIAAYRPSVPTDKLRTLLLGLQACGQLGSILHGCRQFIERSPAREPAGELTGVALLQRLLGYASIGTDPGEIQDLSRELGEEGLSGQLVSLNQVYSLVQQLPLAVWGDPQSRQATLQSLLALMGEHTQAEGIAQLWPGLSRPIR</sequence>
<dbReference type="InterPro" id="IPR013351">
    <property type="entry name" value="T3SS_TyeA-rel"/>
</dbReference>
<gene>
    <name evidence="2" type="ORF">SAMN04489800_0041</name>
</gene>
<organism evidence="2 3">
    <name type="scientific">Pseudomonas deceptionensis</name>
    <dbReference type="NCBI Taxonomy" id="882211"/>
    <lineage>
        <taxon>Bacteria</taxon>
        <taxon>Pseudomonadati</taxon>
        <taxon>Pseudomonadota</taxon>
        <taxon>Gammaproteobacteria</taxon>
        <taxon>Pseudomonadales</taxon>
        <taxon>Pseudomonadaceae</taxon>
        <taxon>Pseudomonas</taxon>
    </lineage>
</organism>
<reference evidence="2" key="1">
    <citation type="submission" date="2016-10" db="EMBL/GenBank/DDBJ databases">
        <authorList>
            <person name="Varghese N."/>
            <person name="Submissions S."/>
        </authorList>
    </citation>
    <scope>NUCLEOTIDE SEQUENCE [LARGE SCALE GENOMIC DNA]</scope>
    <source>
        <strain evidence="2">LMG 25555</strain>
    </source>
</reference>
<dbReference type="Pfam" id="PF07201">
    <property type="entry name" value="HrpJ"/>
    <property type="match status" value="1"/>
</dbReference>
<evidence type="ECO:0000313" key="2">
    <source>
        <dbReference type="EMBL" id="SEE14502.1"/>
    </source>
</evidence>